<accession>A0A7J0F3P6</accession>
<organism evidence="1 2">
    <name type="scientific">Actinidia rufa</name>
    <dbReference type="NCBI Taxonomy" id="165716"/>
    <lineage>
        <taxon>Eukaryota</taxon>
        <taxon>Viridiplantae</taxon>
        <taxon>Streptophyta</taxon>
        <taxon>Embryophyta</taxon>
        <taxon>Tracheophyta</taxon>
        <taxon>Spermatophyta</taxon>
        <taxon>Magnoliopsida</taxon>
        <taxon>eudicotyledons</taxon>
        <taxon>Gunneridae</taxon>
        <taxon>Pentapetalae</taxon>
        <taxon>asterids</taxon>
        <taxon>Ericales</taxon>
        <taxon>Actinidiaceae</taxon>
        <taxon>Actinidia</taxon>
    </lineage>
</organism>
<dbReference type="Proteomes" id="UP000585474">
    <property type="component" value="Unassembled WGS sequence"/>
</dbReference>
<comment type="caution">
    <text evidence="1">The sequence shown here is derived from an EMBL/GenBank/DDBJ whole genome shotgun (WGS) entry which is preliminary data.</text>
</comment>
<dbReference type="OrthoDB" id="416344at2759"/>
<name>A0A7J0F3P6_9ERIC</name>
<protein>
    <submittedName>
        <fullName evidence="1">Pyruvate decarboxylase-2</fullName>
    </submittedName>
</protein>
<dbReference type="AlphaFoldDB" id="A0A7J0F3P6"/>
<sequence length="108" mass="12111">MEKTLSSLQQPTRVSLGSAIRWSNRAGWKLPGTEKTSVTPIWTRRRAPAHRSRDLDLSFLVAVSVARCRLRCSSPLPSPLLIAVAVAHRHLDFSHWSVGERERLSWGG</sequence>
<gene>
    <name evidence="1" type="ORF">Acr_08g0017110</name>
</gene>
<evidence type="ECO:0000313" key="2">
    <source>
        <dbReference type="Proteomes" id="UP000585474"/>
    </source>
</evidence>
<proteinExistence type="predicted"/>
<evidence type="ECO:0000313" key="1">
    <source>
        <dbReference type="EMBL" id="GFY93315.1"/>
    </source>
</evidence>
<keyword evidence="2" id="KW-1185">Reference proteome</keyword>
<keyword evidence="1" id="KW-0670">Pyruvate</keyword>
<reference evidence="1 2" key="1">
    <citation type="submission" date="2019-07" db="EMBL/GenBank/DDBJ databases">
        <title>De Novo Assembly of kiwifruit Actinidia rufa.</title>
        <authorList>
            <person name="Sugita-Konishi S."/>
            <person name="Sato K."/>
            <person name="Mori E."/>
            <person name="Abe Y."/>
            <person name="Kisaki G."/>
            <person name="Hamano K."/>
            <person name="Suezawa K."/>
            <person name="Otani M."/>
            <person name="Fukuda T."/>
            <person name="Manabe T."/>
            <person name="Gomi K."/>
            <person name="Tabuchi M."/>
            <person name="Akimitsu K."/>
            <person name="Kataoka I."/>
        </authorList>
    </citation>
    <scope>NUCLEOTIDE SEQUENCE [LARGE SCALE GENOMIC DNA]</scope>
    <source>
        <strain evidence="2">cv. Fuchu</strain>
    </source>
</reference>
<dbReference type="EMBL" id="BJWL01000008">
    <property type="protein sequence ID" value="GFY93315.1"/>
    <property type="molecule type" value="Genomic_DNA"/>
</dbReference>